<keyword evidence="3" id="KW-1185">Reference proteome</keyword>
<gene>
    <name evidence="2" type="ORF">QYS49_31740</name>
</gene>
<evidence type="ECO:0000313" key="2">
    <source>
        <dbReference type="EMBL" id="WMN11910.1"/>
    </source>
</evidence>
<protein>
    <submittedName>
        <fullName evidence="2">WG repeat-containing protein</fullName>
    </submittedName>
</protein>
<feature type="signal peptide" evidence="1">
    <location>
        <begin position="1"/>
        <end position="21"/>
    </location>
</feature>
<name>A0AA51REL8_9BACT</name>
<dbReference type="KEGG" id="msaa:QYS49_31740"/>
<keyword evidence="1" id="KW-0732">Signal</keyword>
<sequence>MAKLIYIFLIPWCLFAYASHAQAYANFPHDSTLEVFSKKGKKGIRNESGNILLDAKYQAFGWSDGESKSLTGYIGYQQNDLWGLMSNDFEVISKPKYHSLLPFGDDLFIISEKSKYSKVLFYGLIKANGKSKIKTSFRNIYPAGNHLITATKKEKDIYFGIINSSGKTTLPFEYFHIGYLGHDNFILTKNTGEKELIKLASKPEVLLGNMDSVSSFRDGVAIIFRNGKQGLIRQDGKMLLPIEYKKIEWNNGTHIYVTPLDEWTILNQNGRETGIQKADSIFYLNDSLLVKNTSSFAQIHNINTNKSNQVFHADIIGVFGDHFILNKSNQTFIAQDSNQIISEKFNNDVQWNEDFFVAKKKTYQGFENIIISTKGKSIKADSYMFLDNSIALKIKANWGIFDKNLKEVIPPLYLNILRNENQYIVNFKGLYGVIDLNNNWVIPPQYKEIKAINSTQYKLVDKYLREFISDGDGNTEARLYYDFYGNYGVEQDLNDKYRLVDHKGQAISDFKKGKYSGHGKSGIIFRNGNQHILLNDSGKELFKINDYDTIIFSDDEYLAIQKNGQWGFINDSGILRIANRYDTVRPFKNERSAVKIRNSWGFINRSEDLVVQPYYSKVSDFENSTAFVRINNKYGLINVNGDFIIEAEYDEILKEKGFYLLRKASKWGIANTQGEVISYPNYDEITVGNDYLKVEKYGTSRILSKKGTNLIDNQYDQIYYDEERKLFLAKKKSKKEQVFLTDILSGDYP</sequence>
<dbReference type="EMBL" id="CP129971">
    <property type="protein sequence ID" value="WMN11910.1"/>
    <property type="molecule type" value="Genomic_DNA"/>
</dbReference>
<dbReference type="InterPro" id="IPR032774">
    <property type="entry name" value="WG_beta_rep"/>
</dbReference>
<evidence type="ECO:0000313" key="3">
    <source>
        <dbReference type="Proteomes" id="UP001230496"/>
    </source>
</evidence>
<organism evidence="2 3">
    <name type="scientific">Marivirga salinarum</name>
    <dbReference type="NCBI Taxonomy" id="3059078"/>
    <lineage>
        <taxon>Bacteria</taxon>
        <taxon>Pseudomonadati</taxon>
        <taxon>Bacteroidota</taxon>
        <taxon>Cytophagia</taxon>
        <taxon>Cytophagales</taxon>
        <taxon>Marivirgaceae</taxon>
        <taxon>Marivirga</taxon>
    </lineage>
</organism>
<reference evidence="2 3" key="1">
    <citation type="submission" date="2023-08" db="EMBL/GenBank/DDBJ databases">
        <title>Comparative genomics and taxonomic characterization of three novel marine species of genus Marivirga.</title>
        <authorList>
            <person name="Muhammad N."/>
            <person name="Kim S.-G."/>
        </authorList>
    </citation>
    <scope>NUCLEOTIDE SEQUENCE [LARGE SCALE GENOMIC DNA]</scope>
    <source>
        <strain evidence="2 3">BDSF4-3</strain>
    </source>
</reference>
<dbReference type="Proteomes" id="UP001230496">
    <property type="component" value="Chromosome"/>
</dbReference>
<dbReference type="PANTHER" id="PTHR37841">
    <property type="entry name" value="GLR2918 PROTEIN"/>
    <property type="match status" value="1"/>
</dbReference>
<feature type="chain" id="PRO_5041233222" evidence="1">
    <location>
        <begin position="22"/>
        <end position="749"/>
    </location>
</feature>
<dbReference type="PANTHER" id="PTHR37841:SF1">
    <property type="entry name" value="DUF3298 DOMAIN-CONTAINING PROTEIN"/>
    <property type="match status" value="1"/>
</dbReference>
<accession>A0AA51REL8</accession>
<dbReference type="Pfam" id="PF14903">
    <property type="entry name" value="WG_beta_rep"/>
    <property type="match status" value="5"/>
</dbReference>
<proteinExistence type="predicted"/>
<dbReference type="AlphaFoldDB" id="A0AA51REL8"/>
<dbReference type="RefSeq" id="WP_308349650.1">
    <property type="nucleotide sequence ID" value="NZ_CP129971.1"/>
</dbReference>
<evidence type="ECO:0000256" key="1">
    <source>
        <dbReference type="SAM" id="SignalP"/>
    </source>
</evidence>